<proteinExistence type="predicted"/>
<evidence type="ECO:0000313" key="2">
    <source>
        <dbReference type="EMBL" id="KAF0749312.1"/>
    </source>
</evidence>
<sequence length="136" mass="15302">MGKQVKKEILNRINKSEYFSILFDFTPDVSHQEHLTEIIKHVHIVNGEVSIEESFIDFIISHVSSNWVPGGPPPPPPPPHHHHHRHITTATATSPPPHRHRHRHSYLHPPLAQGTATATRHSPKVPPPVLPLATQP</sequence>
<name>A0A6G0Y4W1_APHCR</name>
<comment type="caution">
    <text evidence="2">The sequence shown here is derived from an EMBL/GenBank/DDBJ whole genome shotgun (WGS) entry which is preliminary data.</text>
</comment>
<gene>
    <name evidence="2" type="ORF">FWK35_00022453</name>
</gene>
<dbReference type="EMBL" id="VUJU01006148">
    <property type="protein sequence ID" value="KAF0749312.1"/>
    <property type="molecule type" value="Genomic_DNA"/>
</dbReference>
<feature type="compositionally biased region" description="Basic residues" evidence="1">
    <location>
        <begin position="97"/>
        <end position="106"/>
    </location>
</feature>
<accession>A0A6G0Y4W1</accession>
<dbReference type="AlphaFoldDB" id="A0A6G0Y4W1"/>
<dbReference type="OrthoDB" id="10063284at2759"/>
<feature type="region of interest" description="Disordered" evidence="1">
    <location>
        <begin position="69"/>
        <end position="136"/>
    </location>
</feature>
<evidence type="ECO:0000256" key="1">
    <source>
        <dbReference type="SAM" id="MobiDB-lite"/>
    </source>
</evidence>
<evidence type="ECO:0000313" key="3">
    <source>
        <dbReference type="Proteomes" id="UP000478052"/>
    </source>
</evidence>
<organism evidence="2 3">
    <name type="scientific">Aphis craccivora</name>
    <name type="common">Cowpea aphid</name>
    <dbReference type="NCBI Taxonomy" id="307492"/>
    <lineage>
        <taxon>Eukaryota</taxon>
        <taxon>Metazoa</taxon>
        <taxon>Ecdysozoa</taxon>
        <taxon>Arthropoda</taxon>
        <taxon>Hexapoda</taxon>
        <taxon>Insecta</taxon>
        <taxon>Pterygota</taxon>
        <taxon>Neoptera</taxon>
        <taxon>Paraneoptera</taxon>
        <taxon>Hemiptera</taxon>
        <taxon>Sternorrhyncha</taxon>
        <taxon>Aphidomorpha</taxon>
        <taxon>Aphidoidea</taxon>
        <taxon>Aphididae</taxon>
        <taxon>Aphidini</taxon>
        <taxon>Aphis</taxon>
        <taxon>Aphis</taxon>
    </lineage>
</organism>
<reference evidence="2 3" key="1">
    <citation type="submission" date="2019-08" db="EMBL/GenBank/DDBJ databases">
        <title>Whole genome of Aphis craccivora.</title>
        <authorList>
            <person name="Voronova N.V."/>
            <person name="Shulinski R.S."/>
            <person name="Bandarenka Y.V."/>
            <person name="Zhorov D.G."/>
            <person name="Warner D."/>
        </authorList>
    </citation>
    <scope>NUCLEOTIDE SEQUENCE [LARGE SCALE GENOMIC DNA]</scope>
    <source>
        <strain evidence="2">180601</strain>
        <tissue evidence="2">Whole Body</tissue>
    </source>
</reference>
<keyword evidence="3" id="KW-1185">Reference proteome</keyword>
<protein>
    <submittedName>
        <fullName evidence="2">Zinc finger MYM-type protein 1-like</fullName>
    </submittedName>
</protein>
<dbReference type="Proteomes" id="UP000478052">
    <property type="component" value="Unassembled WGS sequence"/>
</dbReference>